<name>A0A2L1GQK4_9BACT</name>
<evidence type="ECO:0008006" key="3">
    <source>
        <dbReference type="Google" id="ProtNLM"/>
    </source>
</evidence>
<sequence>MWPYRLDAGLDRPDGHVDFVLFIGMTDAELRTLADGRHDVRELYGKYGSDLTDYRRNFLC</sequence>
<protein>
    <recommendedName>
        <fullName evidence="3">Suppressor of fused-like domain-containing protein</fullName>
    </recommendedName>
</protein>
<evidence type="ECO:0000313" key="2">
    <source>
        <dbReference type="Proteomes" id="UP000239867"/>
    </source>
</evidence>
<evidence type="ECO:0000313" key="1">
    <source>
        <dbReference type="EMBL" id="AVD71961.1"/>
    </source>
</evidence>
<reference evidence="1 2" key="1">
    <citation type="journal article" date="2018" name="MBio">
        <title>Insights into the evolution of host association through the isolation and characterization of a novel human periodontal pathobiont, Desulfobulbus oralis.</title>
        <authorList>
            <person name="Cross K.L."/>
            <person name="Chirania P."/>
            <person name="Xiong W."/>
            <person name="Beall C.J."/>
            <person name="Elkins J.G."/>
            <person name="Giannone R.J."/>
            <person name="Griffen A.L."/>
            <person name="Guss A.M."/>
            <person name="Hettich R.L."/>
            <person name="Joshi S.S."/>
            <person name="Mokrzan E.M."/>
            <person name="Martin R.K."/>
            <person name="Zhulin I.B."/>
            <person name="Leys E.J."/>
            <person name="Podar M."/>
        </authorList>
    </citation>
    <scope>NUCLEOTIDE SEQUENCE [LARGE SCALE GENOMIC DNA]</scope>
    <source>
        <strain evidence="1 2">ORNL</strain>
    </source>
</reference>
<dbReference type="SUPFAM" id="SSF103359">
    <property type="entry name" value="Suppressor of Fused, N-terminal domain"/>
    <property type="match status" value="1"/>
</dbReference>
<dbReference type="Proteomes" id="UP000239867">
    <property type="component" value="Chromosome"/>
</dbReference>
<accession>A0A2L1GQK4</accession>
<dbReference type="InterPro" id="IPR037181">
    <property type="entry name" value="SUFU_N"/>
</dbReference>
<organism evidence="1 2">
    <name type="scientific">Desulfobulbus oralis</name>
    <dbReference type="NCBI Taxonomy" id="1986146"/>
    <lineage>
        <taxon>Bacteria</taxon>
        <taxon>Pseudomonadati</taxon>
        <taxon>Thermodesulfobacteriota</taxon>
        <taxon>Desulfobulbia</taxon>
        <taxon>Desulfobulbales</taxon>
        <taxon>Desulfobulbaceae</taxon>
        <taxon>Desulfobulbus</taxon>
    </lineage>
</organism>
<dbReference type="AlphaFoldDB" id="A0A2L1GQK4"/>
<gene>
    <name evidence="1" type="ORF">CAY53_11155</name>
</gene>
<dbReference type="EMBL" id="CP021255">
    <property type="protein sequence ID" value="AVD71961.1"/>
    <property type="molecule type" value="Genomic_DNA"/>
</dbReference>
<proteinExistence type="predicted"/>
<keyword evidence="2" id="KW-1185">Reference proteome</keyword>
<dbReference type="KEGG" id="deo:CAY53_11155"/>